<dbReference type="OrthoDB" id="9804439at2"/>
<gene>
    <name evidence="10" type="ORF">FHP06_13345</name>
</gene>
<evidence type="ECO:0000256" key="8">
    <source>
        <dbReference type="SAM" id="MobiDB-lite"/>
    </source>
</evidence>
<evidence type="ECO:0000256" key="2">
    <source>
        <dbReference type="ARBA" id="ARBA00022448"/>
    </source>
</evidence>
<dbReference type="PANTHER" id="PTHR30193:SF37">
    <property type="entry name" value="INNER MEMBRANE ABC TRANSPORTER PERMEASE PROTEIN YCJO"/>
    <property type="match status" value="1"/>
</dbReference>
<comment type="similarity">
    <text evidence="7">Belongs to the binding-protein-dependent transport system permease family.</text>
</comment>
<keyword evidence="5 7" id="KW-1133">Transmembrane helix</keyword>
<comment type="subcellular location">
    <subcellularLocation>
        <location evidence="1 7">Cell membrane</location>
        <topology evidence="1 7">Multi-pass membrane protein</topology>
    </subcellularLocation>
</comment>
<keyword evidence="2 7" id="KW-0813">Transport</keyword>
<dbReference type="InterPro" id="IPR051393">
    <property type="entry name" value="ABC_transporter_permease"/>
</dbReference>
<organism evidence="10 11">
    <name type="scientific">Aeromicrobium terrae</name>
    <dbReference type="NCBI Taxonomy" id="2498846"/>
    <lineage>
        <taxon>Bacteria</taxon>
        <taxon>Bacillati</taxon>
        <taxon>Actinomycetota</taxon>
        <taxon>Actinomycetes</taxon>
        <taxon>Propionibacteriales</taxon>
        <taxon>Nocardioidaceae</taxon>
        <taxon>Aeromicrobium</taxon>
    </lineage>
</organism>
<feature type="transmembrane region" description="Helical" evidence="7">
    <location>
        <begin position="249"/>
        <end position="269"/>
    </location>
</feature>
<keyword evidence="6 7" id="KW-0472">Membrane</keyword>
<dbReference type="CDD" id="cd06261">
    <property type="entry name" value="TM_PBP2"/>
    <property type="match status" value="1"/>
</dbReference>
<feature type="transmembrane region" description="Helical" evidence="7">
    <location>
        <begin position="312"/>
        <end position="331"/>
    </location>
</feature>
<evidence type="ECO:0000256" key="7">
    <source>
        <dbReference type="RuleBase" id="RU363032"/>
    </source>
</evidence>
<dbReference type="Pfam" id="PF00528">
    <property type="entry name" value="BPD_transp_1"/>
    <property type="match status" value="1"/>
</dbReference>
<dbReference type="InterPro" id="IPR035906">
    <property type="entry name" value="MetI-like_sf"/>
</dbReference>
<comment type="caution">
    <text evidence="10">The sequence shown here is derived from an EMBL/GenBank/DDBJ whole genome shotgun (WGS) entry which is preliminary data.</text>
</comment>
<evidence type="ECO:0000256" key="6">
    <source>
        <dbReference type="ARBA" id="ARBA00023136"/>
    </source>
</evidence>
<keyword evidence="3" id="KW-1003">Cell membrane</keyword>
<proteinExistence type="inferred from homology"/>
<dbReference type="Gene3D" id="1.10.3720.10">
    <property type="entry name" value="MetI-like"/>
    <property type="match status" value="1"/>
</dbReference>
<evidence type="ECO:0000256" key="3">
    <source>
        <dbReference type="ARBA" id="ARBA00022475"/>
    </source>
</evidence>
<evidence type="ECO:0000256" key="5">
    <source>
        <dbReference type="ARBA" id="ARBA00022989"/>
    </source>
</evidence>
<name>A0A5C8NE33_9ACTN</name>
<feature type="transmembrane region" description="Helical" evidence="7">
    <location>
        <begin position="147"/>
        <end position="169"/>
    </location>
</feature>
<dbReference type="InterPro" id="IPR000515">
    <property type="entry name" value="MetI-like"/>
</dbReference>
<dbReference type="SUPFAM" id="SSF161098">
    <property type="entry name" value="MetI-like"/>
    <property type="match status" value="1"/>
</dbReference>
<keyword evidence="11" id="KW-1185">Reference proteome</keyword>
<sequence length="341" mass="37669">MTDHHDLPGRGHGGSAVLDRGGPPRRPRDPGPASTPSWRHRLSRWDLKVSPYLYVLPFFGVFAVIGLYPMLYTGYLSFFSWPRFGTAHGDAVGWANYAHVLQDPVFRKALVNTIGIFLLSSVPQIIVATLVAALLDMNLRGRSWWRMSVLLPFVVAPAATALIFGSLFADKSGLVNDVLGGLGLSPVHWHGDRFASWTAIATMVNWRWTGYNALILLAAMQAVPRDLYEAAAMDGASRVRQFVSVTLPSIRTTMMFVIITSTIGGLQIFTEPRLFDTNLQHQGGADYQYQTLAMYVFNTANSAVDPYPRAAAAAWLLFLLIIGFALLNFVLTRALQRRSLA</sequence>
<feature type="transmembrane region" description="Helical" evidence="7">
    <location>
        <begin position="51"/>
        <end position="71"/>
    </location>
</feature>
<evidence type="ECO:0000313" key="10">
    <source>
        <dbReference type="EMBL" id="TXL57752.1"/>
    </source>
</evidence>
<feature type="transmembrane region" description="Helical" evidence="7">
    <location>
        <begin position="114"/>
        <end position="135"/>
    </location>
</feature>
<dbReference type="RefSeq" id="WP_147687277.1">
    <property type="nucleotide sequence ID" value="NZ_VDUX01000006.1"/>
</dbReference>
<evidence type="ECO:0000259" key="9">
    <source>
        <dbReference type="PROSITE" id="PS50928"/>
    </source>
</evidence>
<feature type="domain" description="ABC transmembrane type-1" evidence="9">
    <location>
        <begin position="110"/>
        <end position="328"/>
    </location>
</feature>
<dbReference type="Proteomes" id="UP000321571">
    <property type="component" value="Unassembled WGS sequence"/>
</dbReference>
<protein>
    <submittedName>
        <fullName evidence="10">Sugar ABC transporter permease</fullName>
    </submittedName>
</protein>
<feature type="region of interest" description="Disordered" evidence="8">
    <location>
        <begin position="1"/>
        <end position="38"/>
    </location>
</feature>
<evidence type="ECO:0000256" key="4">
    <source>
        <dbReference type="ARBA" id="ARBA00022692"/>
    </source>
</evidence>
<dbReference type="GO" id="GO:0055085">
    <property type="term" value="P:transmembrane transport"/>
    <property type="evidence" value="ECO:0007669"/>
    <property type="project" value="InterPro"/>
</dbReference>
<reference evidence="10 11" key="1">
    <citation type="submission" date="2019-06" db="EMBL/GenBank/DDBJ databases">
        <title>Aeromicrobium sp. nov., isolated from a maize field.</title>
        <authorList>
            <person name="Lin S.-Y."/>
            <person name="Tsai C.-F."/>
            <person name="Young C.-C."/>
        </authorList>
    </citation>
    <scope>NUCLEOTIDE SEQUENCE [LARGE SCALE GENOMIC DNA]</scope>
    <source>
        <strain evidence="10 11">CC-CFT486</strain>
    </source>
</reference>
<dbReference type="GO" id="GO:0005886">
    <property type="term" value="C:plasma membrane"/>
    <property type="evidence" value="ECO:0007669"/>
    <property type="project" value="UniProtKB-SubCell"/>
</dbReference>
<dbReference type="EMBL" id="VDUX01000006">
    <property type="protein sequence ID" value="TXL57752.1"/>
    <property type="molecule type" value="Genomic_DNA"/>
</dbReference>
<accession>A0A5C8NE33</accession>
<dbReference type="PROSITE" id="PS50928">
    <property type="entry name" value="ABC_TM1"/>
    <property type="match status" value="1"/>
</dbReference>
<evidence type="ECO:0000256" key="1">
    <source>
        <dbReference type="ARBA" id="ARBA00004651"/>
    </source>
</evidence>
<keyword evidence="4 7" id="KW-0812">Transmembrane</keyword>
<dbReference type="PANTHER" id="PTHR30193">
    <property type="entry name" value="ABC TRANSPORTER PERMEASE PROTEIN"/>
    <property type="match status" value="1"/>
</dbReference>
<dbReference type="AlphaFoldDB" id="A0A5C8NE33"/>
<evidence type="ECO:0000313" key="11">
    <source>
        <dbReference type="Proteomes" id="UP000321571"/>
    </source>
</evidence>